<evidence type="ECO:0000256" key="1">
    <source>
        <dbReference type="ARBA" id="ARBA00004651"/>
    </source>
</evidence>
<evidence type="ECO:0000256" key="3">
    <source>
        <dbReference type="ARBA" id="ARBA00022679"/>
    </source>
</evidence>
<evidence type="ECO:0000256" key="8">
    <source>
        <dbReference type="SAM" id="Phobius"/>
    </source>
</evidence>
<comment type="subcellular location">
    <subcellularLocation>
        <location evidence="1">Cell membrane</location>
        <topology evidence="1">Multi-pass membrane protein</topology>
    </subcellularLocation>
</comment>
<evidence type="ECO:0000313" key="10">
    <source>
        <dbReference type="Proteomes" id="UP000094412"/>
    </source>
</evidence>
<dbReference type="PROSITE" id="PS51257">
    <property type="entry name" value="PROKAR_LIPOPROTEIN"/>
    <property type="match status" value="1"/>
</dbReference>
<evidence type="ECO:0000256" key="4">
    <source>
        <dbReference type="ARBA" id="ARBA00022692"/>
    </source>
</evidence>
<keyword evidence="6 8" id="KW-0472">Membrane</keyword>
<dbReference type="AlphaFoldDB" id="A0A1C2DDU7"/>
<dbReference type="STRING" id="1566387.QV13_25075"/>
<dbReference type="InterPro" id="IPR018584">
    <property type="entry name" value="GT87"/>
</dbReference>
<comment type="similarity">
    <text evidence="7">Belongs to the glycosyltransferase 87 family.</text>
</comment>
<gene>
    <name evidence="9" type="ORF">QV13_25075</name>
</gene>
<feature type="transmembrane region" description="Helical" evidence="8">
    <location>
        <begin position="208"/>
        <end position="227"/>
    </location>
</feature>
<dbReference type="Proteomes" id="UP000094412">
    <property type="component" value="Unassembled WGS sequence"/>
</dbReference>
<dbReference type="GO" id="GO:0005886">
    <property type="term" value="C:plasma membrane"/>
    <property type="evidence" value="ECO:0007669"/>
    <property type="project" value="UniProtKB-SubCell"/>
</dbReference>
<feature type="transmembrane region" description="Helical" evidence="8">
    <location>
        <begin position="351"/>
        <end position="381"/>
    </location>
</feature>
<evidence type="ECO:0000256" key="7">
    <source>
        <dbReference type="ARBA" id="ARBA00024033"/>
    </source>
</evidence>
<feature type="transmembrane region" description="Helical" evidence="8">
    <location>
        <begin position="272"/>
        <end position="291"/>
    </location>
</feature>
<dbReference type="GO" id="GO:0016758">
    <property type="term" value="F:hexosyltransferase activity"/>
    <property type="evidence" value="ECO:0007669"/>
    <property type="project" value="InterPro"/>
</dbReference>
<feature type="transmembrane region" description="Helical" evidence="8">
    <location>
        <begin position="180"/>
        <end position="201"/>
    </location>
</feature>
<keyword evidence="4 8" id="KW-0812">Transmembrane</keyword>
<feature type="transmembrane region" description="Helical" evidence="8">
    <location>
        <begin position="139"/>
        <end position="168"/>
    </location>
</feature>
<evidence type="ECO:0000256" key="6">
    <source>
        <dbReference type="ARBA" id="ARBA00023136"/>
    </source>
</evidence>
<evidence type="ECO:0000256" key="2">
    <source>
        <dbReference type="ARBA" id="ARBA00022475"/>
    </source>
</evidence>
<feature type="transmembrane region" description="Helical" evidence="8">
    <location>
        <begin position="303"/>
        <end position="331"/>
    </location>
</feature>
<evidence type="ECO:0000256" key="5">
    <source>
        <dbReference type="ARBA" id="ARBA00022989"/>
    </source>
</evidence>
<organism evidence="9 10">
    <name type="scientific">Mesorhizobium hungaricum</name>
    <dbReference type="NCBI Taxonomy" id="1566387"/>
    <lineage>
        <taxon>Bacteria</taxon>
        <taxon>Pseudomonadati</taxon>
        <taxon>Pseudomonadota</taxon>
        <taxon>Alphaproteobacteria</taxon>
        <taxon>Hyphomicrobiales</taxon>
        <taxon>Phyllobacteriaceae</taxon>
        <taxon>Mesorhizobium</taxon>
    </lineage>
</organism>
<accession>A0A1C2DDU7</accession>
<keyword evidence="10" id="KW-1185">Reference proteome</keyword>
<evidence type="ECO:0000313" key="9">
    <source>
        <dbReference type="EMBL" id="OCX12855.1"/>
    </source>
</evidence>
<dbReference type="RefSeq" id="WP_024924274.1">
    <property type="nucleotide sequence ID" value="NZ_MDEO01000036.1"/>
</dbReference>
<dbReference type="OrthoDB" id="7679563at2"/>
<dbReference type="Pfam" id="PF09594">
    <property type="entry name" value="GT87"/>
    <property type="match status" value="1"/>
</dbReference>
<sequence length="382" mass="41188">MGKTGRNLKLALLILGVAHLIGACIYKYSSLTGISGLLYADGTPVGGDFINLWAAARMVLSGHANEIYAVSGFKAYQATFVGGADLGLRLWAYPPHSLLLIWPFGLIGYYPALAVWSVFGLILLFVGARRFGFDRLETAVLLTSPATVVNLYYGQSGSAVAGLVLLALSARTKRDAVPSAAATILTIKPQGGFLLPLLWAVERRWRMILWTALGTVLFAGFSVLMFGTGPWRDYLGDTLPVLSDLERNGSGPFMAMIPSIFMGLRIVTGNSVLALAIHAAFACGVGLVFAWRIWRVHDPERRAALLLLATVLITPYIHNYDLALLLSGALIVARRPWVIASGPLRAELPIILAWMLPQLVLVLNIAGLPISSLLVLPLLFLA</sequence>
<keyword evidence="3" id="KW-0808">Transferase</keyword>
<keyword evidence="2" id="KW-1003">Cell membrane</keyword>
<proteinExistence type="inferred from homology"/>
<feature type="transmembrane region" description="Helical" evidence="8">
    <location>
        <begin position="100"/>
        <end position="127"/>
    </location>
</feature>
<evidence type="ECO:0008006" key="11">
    <source>
        <dbReference type="Google" id="ProtNLM"/>
    </source>
</evidence>
<comment type="caution">
    <text evidence="9">The sequence shown here is derived from an EMBL/GenBank/DDBJ whole genome shotgun (WGS) entry which is preliminary data.</text>
</comment>
<keyword evidence="5 8" id="KW-1133">Transmembrane helix</keyword>
<reference evidence="9 10" key="1">
    <citation type="submission" date="2016-08" db="EMBL/GenBank/DDBJ databases">
        <title>Whole genome sequence of Mesorhizobium sp. strain UASWS1009 isolated from industrial sewage.</title>
        <authorList>
            <person name="Crovadore J."/>
            <person name="Calmin G."/>
            <person name="Chablais R."/>
            <person name="Cochard B."/>
            <person name="Lefort F."/>
        </authorList>
    </citation>
    <scope>NUCLEOTIDE SEQUENCE [LARGE SCALE GENOMIC DNA]</scope>
    <source>
        <strain evidence="9 10">UASWS1009</strain>
    </source>
</reference>
<dbReference type="EMBL" id="MDEO01000036">
    <property type="protein sequence ID" value="OCX12855.1"/>
    <property type="molecule type" value="Genomic_DNA"/>
</dbReference>
<name>A0A1C2DDU7_9HYPH</name>
<protein>
    <recommendedName>
        <fullName evidence="11">DUF2029 domain-containing protein</fullName>
    </recommendedName>
</protein>